<dbReference type="GO" id="GO:0045302">
    <property type="term" value="F:choloylglycine hydrolase activity"/>
    <property type="evidence" value="ECO:0007669"/>
    <property type="project" value="UniProtKB-EC"/>
</dbReference>
<reference evidence="5 6" key="1">
    <citation type="submission" date="2015-09" db="EMBL/GenBank/DDBJ databases">
        <authorList>
            <consortium name="Swine Surveillance"/>
        </authorList>
    </citation>
    <scope>NUCLEOTIDE SEQUENCE [LARGE SCALE GENOMIC DNA]</scope>
    <source>
        <strain evidence="5 6">CECT 7688</strain>
    </source>
</reference>
<feature type="chain" id="PRO_5006015523" evidence="3">
    <location>
        <begin position="31"/>
        <end position="373"/>
    </location>
</feature>
<dbReference type="Pfam" id="PF02275">
    <property type="entry name" value="CBAH"/>
    <property type="match status" value="1"/>
</dbReference>
<dbReference type="PANTHER" id="PTHR35527:SF2">
    <property type="entry name" value="HYDROLASE"/>
    <property type="match status" value="1"/>
</dbReference>
<evidence type="ECO:0000313" key="6">
    <source>
        <dbReference type="Proteomes" id="UP000054823"/>
    </source>
</evidence>
<evidence type="ECO:0000256" key="3">
    <source>
        <dbReference type="SAM" id="SignalP"/>
    </source>
</evidence>
<name>A0A0N7LRH4_9RHOB</name>
<dbReference type="RefSeq" id="WP_199556604.1">
    <property type="nucleotide sequence ID" value="NZ_CYPW01000004.1"/>
</dbReference>
<gene>
    <name evidence="5" type="primary">cbh</name>
    <name evidence="5" type="ORF">SHM7688_00257</name>
</gene>
<dbReference type="InterPro" id="IPR052193">
    <property type="entry name" value="Peptidase_C59"/>
</dbReference>
<protein>
    <submittedName>
        <fullName evidence="5">Choloylglycine hydrolase</fullName>
        <ecNumber evidence="5">3.5.1.24</ecNumber>
    </submittedName>
</protein>
<dbReference type="PANTHER" id="PTHR35527">
    <property type="entry name" value="CHOLOYLGLYCINE HYDROLASE"/>
    <property type="match status" value="1"/>
</dbReference>
<sequence length="373" mass="40147">MFSFVRKGRFAPMVAALAMGVLTMPSFADACTGIRLTAQDGGVVYGRSMEWGAFDLNSRVAIVPRGHVFTGSTPEGPSGKSWEAKYGVVALDMLEKDLLADGMNEAGLAAGMFYHPGFASYAPYDAAEAANTITAVDVLGYILTQYATIEEVKAGLSQVRVVPVVEEAIGIPVEAHWMVVEPSGKALVIEYADGAVQFFDAPLGVITNAPEYDWHITNLNNYLNLSPVALPSRNLSETDFAPLGAGSGMIGLPGDNTPPSRFVRAVAWTQTARPTSTTAETAYELFRILDNFNLPLGGAEGSDGAVVPDDMRSSTIWTSGWDLAEGKLYFHTQHNRRLRSVDLNKVSFEGEGVTHIPLDRNKAQDVLELTPEP</sequence>
<proteinExistence type="inferred from homology"/>
<feature type="domain" description="Choloylglycine hydrolase/NAAA C-terminal" evidence="4">
    <location>
        <begin position="31"/>
        <end position="350"/>
    </location>
</feature>
<feature type="signal peptide" evidence="3">
    <location>
        <begin position="1"/>
        <end position="30"/>
    </location>
</feature>
<organism evidence="5 6">
    <name type="scientific">Shimia marina</name>
    <dbReference type="NCBI Taxonomy" id="321267"/>
    <lineage>
        <taxon>Bacteria</taxon>
        <taxon>Pseudomonadati</taxon>
        <taxon>Pseudomonadota</taxon>
        <taxon>Alphaproteobacteria</taxon>
        <taxon>Rhodobacterales</taxon>
        <taxon>Roseobacteraceae</taxon>
    </lineage>
</organism>
<dbReference type="Proteomes" id="UP000054823">
    <property type="component" value="Unassembled WGS sequence"/>
</dbReference>
<dbReference type="EMBL" id="CYPW01000004">
    <property type="protein sequence ID" value="CUH50828.1"/>
    <property type="molecule type" value="Genomic_DNA"/>
</dbReference>
<accession>A0A0N7LRH4</accession>
<evidence type="ECO:0000256" key="2">
    <source>
        <dbReference type="ARBA" id="ARBA00022801"/>
    </source>
</evidence>
<dbReference type="AlphaFoldDB" id="A0A0N7LRH4"/>
<keyword evidence="3" id="KW-0732">Signal</keyword>
<evidence type="ECO:0000313" key="5">
    <source>
        <dbReference type="EMBL" id="CUH50828.1"/>
    </source>
</evidence>
<dbReference type="InterPro" id="IPR029132">
    <property type="entry name" value="CBAH/NAAA_C"/>
</dbReference>
<evidence type="ECO:0000256" key="1">
    <source>
        <dbReference type="ARBA" id="ARBA00006625"/>
    </source>
</evidence>
<dbReference type="EC" id="3.5.1.24" evidence="5"/>
<dbReference type="Gene3D" id="3.60.60.10">
    <property type="entry name" value="Penicillin V Acylase, Chain A"/>
    <property type="match status" value="1"/>
</dbReference>
<dbReference type="InterPro" id="IPR029055">
    <property type="entry name" value="Ntn_hydrolases_N"/>
</dbReference>
<keyword evidence="2 5" id="KW-0378">Hydrolase</keyword>
<dbReference type="STRING" id="321267.SHM7688_00257"/>
<keyword evidence="6" id="KW-1185">Reference proteome</keyword>
<dbReference type="SUPFAM" id="SSF56235">
    <property type="entry name" value="N-terminal nucleophile aminohydrolases (Ntn hydrolases)"/>
    <property type="match status" value="1"/>
</dbReference>
<dbReference type="CDD" id="cd00542">
    <property type="entry name" value="Ntn_PVA"/>
    <property type="match status" value="1"/>
</dbReference>
<evidence type="ECO:0000259" key="4">
    <source>
        <dbReference type="Pfam" id="PF02275"/>
    </source>
</evidence>
<comment type="similarity">
    <text evidence="1">Belongs to the peptidase C59 family.</text>
</comment>